<protein>
    <submittedName>
        <fullName evidence="1">Uncharacterized protein</fullName>
    </submittedName>
</protein>
<evidence type="ECO:0000313" key="2">
    <source>
        <dbReference type="Proteomes" id="UP000291343"/>
    </source>
</evidence>
<accession>A0A482XNS8</accession>
<reference evidence="1 2" key="1">
    <citation type="journal article" date="2017" name="Gigascience">
        <title>Genome sequence of the small brown planthopper, Laodelphax striatellus.</title>
        <authorList>
            <person name="Zhu J."/>
            <person name="Jiang F."/>
            <person name="Wang X."/>
            <person name="Yang P."/>
            <person name="Bao Y."/>
            <person name="Zhao W."/>
            <person name="Wang W."/>
            <person name="Lu H."/>
            <person name="Wang Q."/>
            <person name="Cui N."/>
            <person name="Li J."/>
            <person name="Chen X."/>
            <person name="Luo L."/>
            <person name="Yu J."/>
            <person name="Kang L."/>
            <person name="Cui F."/>
        </authorList>
    </citation>
    <scope>NUCLEOTIDE SEQUENCE [LARGE SCALE GENOMIC DNA]</scope>
    <source>
        <strain evidence="1">Lst14</strain>
    </source>
</reference>
<gene>
    <name evidence="1" type="ORF">LSTR_LSTR009115</name>
</gene>
<sequence length="104" mass="11428">MDRAAISFIGAIRPRILGLPAVGDIDLSVRAKVSSLGAYKFKKLATYLNIKEQQEFFPSCCVPETEPMNTPESAIHDSSMQIENPNRNQSFKVDAAKLDAACHC</sequence>
<comment type="caution">
    <text evidence="1">The sequence shown here is derived from an EMBL/GenBank/DDBJ whole genome shotgun (WGS) entry which is preliminary data.</text>
</comment>
<keyword evidence="2" id="KW-1185">Reference proteome</keyword>
<organism evidence="1 2">
    <name type="scientific">Laodelphax striatellus</name>
    <name type="common">Small brown planthopper</name>
    <name type="synonym">Delphax striatella</name>
    <dbReference type="NCBI Taxonomy" id="195883"/>
    <lineage>
        <taxon>Eukaryota</taxon>
        <taxon>Metazoa</taxon>
        <taxon>Ecdysozoa</taxon>
        <taxon>Arthropoda</taxon>
        <taxon>Hexapoda</taxon>
        <taxon>Insecta</taxon>
        <taxon>Pterygota</taxon>
        <taxon>Neoptera</taxon>
        <taxon>Paraneoptera</taxon>
        <taxon>Hemiptera</taxon>
        <taxon>Auchenorrhyncha</taxon>
        <taxon>Fulgoroidea</taxon>
        <taxon>Delphacidae</taxon>
        <taxon>Criomorphinae</taxon>
        <taxon>Laodelphax</taxon>
    </lineage>
</organism>
<proteinExistence type="predicted"/>
<evidence type="ECO:0000313" key="1">
    <source>
        <dbReference type="EMBL" id="RZF47376.1"/>
    </source>
</evidence>
<name>A0A482XNS8_LAOST</name>
<dbReference type="EMBL" id="QKKF02004374">
    <property type="protein sequence ID" value="RZF47376.1"/>
    <property type="molecule type" value="Genomic_DNA"/>
</dbReference>
<dbReference type="Proteomes" id="UP000291343">
    <property type="component" value="Unassembled WGS sequence"/>
</dbReference>
<dbReference type="AlphaFoldDB" id="A0A482XNS8"/>
<dbReference type="InParanoid" id="A0A482XNS8"/>